<dbReference type="RefSeq" id="WP_344657160.1">
    <property type="nucleotide sequence ID" value="NZ_BAAAQM010000011.1"/>
</dbReference>
<feature type="region of interest" description="Disordered" evidence="1">
    <location>
        <begin position="1"/>
        <end position="20"/>
    </location>
</feature>
<dbReference type="Proteomes" id="UP001499854">
    <property type="component" value="Unassembled WGS sequence"/>
</dbReference>
<keyword evidence="3" id="KW-1185">Reference proteome</keyword>
<accession>A0ABP5CNA1</accession>
<evidence type="ECO:0000313" key="3">
    <source>
        <dbReference type="Proteomes" id="UP001499854"/>
    </source>
</evidence>
<reference evidence="3" key="1">
    <citation type="journal article" date="2019" name="Int. J. Syst. Evol. Microbiol.">
        <title>The Global Catalogue of Microorganisms (GCM) 10K type strain sequencing project: providing services to taxonomists for standard genome sequencing and annotation.</title>
        <authorList>
            <consortium name="The Broad Institute Genomics Platform"/>
            <consortium name="The Broad Institute Genome Sequencing Center for Infectious Disease"/>
            <person name="Wu L."/>
            <person name="Ma J."/>
        </authorList>
    </citation>
    <scope>NUCLEOTIDE SEQUENCE [LARGE SCALE GENOMIC DNA]</scope>
    <source>
        <strain evidence="3">JCM 16013</strain>
    </source>
</reference>
<sequence>MARPDVPIPRSAKLTDTITGTNAHGAQVTVQRYGPLVRGGKPIEWIRWERRNTDGTTQRWAEQVTGRRLRTIDTELDKIEADFAALATGSTRTRAA</sequence>
<name>A0ABP5CNA1_9ACTN</name>
<dbReference type="EMBL" id="BAAAQM010000011">
    <property type="protein sequence ID" value="GAA1966489.1"/>
    <property type="molecule type" value="Genomic_DNA"/>
</dbReference>
<protein>
    <submittedName>
        <fullName evidence="2">Uncharacterized protein</fullName>
    </submittedName>
</protein>
<comment type="caution">
    <text evidence="2">The sequence shown here is derived from an EMBL/GenBank/DDBJ whole genome shotgun (WGS) entry which is preliminary data.</text>
</comment>
<gene>
    <name evidence="2" type="ORF">GCM10009838_25320</name>
</gene>
<evidence type="ECO:0000313" key="2">
    <source>
        <dbReference type="EMBL" id="GAA1966489.1"/>
    </source>
</evidence>
<evidence type="ECO:0000256" key="1">
    <source>
        <dbReference type="SAM" id="MobiDB-lite"/>
    </source>
</evidence>
<organism evidence="2 3">
    <name type="scientific">Catenulispora subtropica</name>
    <dbReference type="NCBI Taxonomy" id="450798"/>
    <lineage>
        <taxon>Bacteria</taxon>
        <taxon>Bacillati</taxon>
        <taxon>Actinomycetota</taxon>
        <taxon>Actinomycetes</taxon>
        <taxon>Catenulisporales</taxon>
        <taxon>Catenulisporaceae</taxon>
        <taxon>Catenulispora</taxon>
    </lineage>
</organism>
<proteinExistence type="predicted"/>